<evidence type="ECO:0000256" key="3">
    <source>
        <dbReference type="ARBA" id="ARBA00023155"/>
    </source>
</evidence>
<feature type="region of interest" description="Disordered" evidence="7">
    <location>
        <begin position="279"/>
        <end position="305"/>
    </location>
</feature>
<dbReference type="InterPro" id="IPR050453">
    <property type="entry name" value="LIM_Homeobox_TF"/>
</dbReference>
<evidence type="ECO:0000256" key="5">
    <source>
        <dbReference type="PROSITE-ProRule" id="PRU00108"/>
    </source>
</evidence>
<dbReference type="SMART" id="SM00389">
    <property type="entry name" value="HOX"/>
    <property type="match status" value="1"/>
</dbReference>
<dbReference type="CDD" id="cd00086">
    <property type="entry name" value="homeodomain"/>
    <property type="match status" value="1"/>
</dbReference>
<keyword evidence="2 5" id="KW-0238">DNA-binding</keyword>
<dbReference type="InterPro" id="IPR009057">
    <property type="entry name" value="Homeodomain-like_sf"/>
</dbReference>
<evidence type="ECO:0000313" key="10">
    <source>
        <dbReference type="Proteomes" id="UP000320475"/>
    </source>
</evidence>
<dbReference type="GO" id="GO:0005634">
    <property type="term" value="C:nucleus"/>
    <property type="evidence" value="ECO:0007669"/>
    <property type="project" value="UniProtKB-SubCell"/>
</dbReference>
<dbReference type="Gene3D" id="1.10.10.60">
    <property type="entry name" value="Homeodomain-like"/>
    <property type="match status" value="1"/>
</dbReference>
<dbReference type="SUPFAM" id="SSF46689">
    <property type="entry name" value="Homeodomain-like"/>
    <property type="match status" value="1"/>
</dbReference>
<protein>
    <recommendedName>
        <fullName evidence="8">Homeobox domain-containing protein</fullName>
    </recommendedName>
</protein>
<evidence type="ECO:0000256" key="4">
    <source>
        <dbReference type="ARBA" id="ARBA00023242"/>
    </source>
</evidence>
<dbReference type="Proteomes" id="UP000320475">
    <property type="component" value="Unassembled WGS sequence"/>
</dbReference>
<dbReference type="PANTHER" id="PTHR24208:SF166">
    <property type="entry name" value="LIM HOMEOBOX TRANSCRIPTION FACTOR 1 ALPHA, ISOFORM B"/>
    <property type="match status" value="1"/>
</dbReference>
<evidence type="ECO:0000313" key="9">
    <source>
        <dbReference type="EMBL" id="TPX44734.1"/>
    </source>
</evidence>
<proteinExistence type="predicted"/>
<feature type="region of interest" description="Disordered" evidence="7">
    <location>
        <begin position="22"/>
        <end position="51"/>
    </location>
</feature>
<keyword evidence="4 5" id="KW-0539">Nucleus</keyword>
<dbReference type="GO" id="GO:0000977">
    <property type="term" value="F:RNA polymerase II transcription regulatory region sequence-specific DNA binding"/>
    <property type="evidence" value="ECO:0007669"/>
    <property type="project" value="TreeGrafter"/>
</dbReference>
<comment type="subcellular location">
    <subcellularLocation>
        <location evidence="1 5 6">Nucleus</location>
    </subcellularLocation>
</comment>
<feature type="domain" description="Homeobox" evidence="8">
    <location>
        <begin position="43"/>
        <end position="103"/>
    </location>
</feature>
<keyword evidence="3 5" id="KW-0371">Homeobox</keyword>
<dbReference type="EMBL" id="QEAM01000169">
    <property type="protein sequence ID" value="TPX44734.1"/>
    <property type="molecule type" value="Genomic_DNA"/>
</dbReference>
<evidence type="ECO:0000256" key="7">
    <source>
        <dbReference type="SAM" id="MobiDB-lite"/>
    </source>
</evidence>
<evidence type="ECO:0000259" key="8">
    <source>
        <dbReference type="PROSITE" id="PS50071"/>
    </source>
</evidence>
<evidence type="ECO:0000256" key="6">
    <source>
        <dbReference type="RuleBase" id="RU000682"/>
    </source>
</evidence>
<dbReference type="Pfam" id="PF00046">
    <property type="entry name" value="Homeodomain"/>
    <property type="match status" value="1"/>
</dbReference>
<accession>A0A507CZY0</accession>
<evidence type="ECO:0000256" key="2">
    <source>
        <dbReference type="ARBA" id="ARBA00023125"/>
    </source>
</evidence>
<dbReference type="AlphaFoldDB" id="A0A507CZY0"/>
<dbReference type="PANTHER" id="PTHR24208">
    <property type="entry name" value="LIM/HOMEOBOX PROTEIN LHX"/>
    <property type="match status" value="1"/>
</dbReference>
<feature type="compositionally biased region" description="Polar residues" evidence="7">
    <location>
        <begin position="286"/>
        <end position="297"/>
    </location>
</feature>
<dbReference type="OrthoDB" id="6159439at2759"/>
<gene>
    <name evidence="9" type="ORF">SeLEV6574_g04315</name>
</gene>
<dbReference type="InterPro" id="IPR001356">
    <property type="entry name" value="HD"/>
</dbReference>
<sequence>MAAKRSYQADLVQHGREASSVVAGISHDGAPRQTGLSDMSAEAGATRKKIKIDAKDTQTLLEEFRKQPRPTTDERNALADKMGLPRQVVLIWFQNRRAKIKREARAQARGQVEDAANYDSYTSGNRARPPPPCPQVWAPIPSGPCRLPLRQVVAPPTAMPSFPVRPIYLSNLDVTSWHAAALAPNLPAGLHAQPVPRTVPPRSCLMSLNDVEWNYVQNPPIAQVPSSTTCYGVTHVSPAMPPTKSSVPPTVPCGSYTASANGWSFGHAHVLPMGGITPPMLAAESPESQGPSPNKGSSVMAKRGGPLHLSVDTGMAKSPLLRAETGEHLQTLLRAPVLVSPTLLMAEQAGEVDTGDSPVSASLYSTSGPFLDERWILDRRTCMSPPRSPADVLRKGSSAGGLVGASAVAVGTIQGDTGKQDSDMVDIGPRI</sequence>
<dbReference type="GO" id="GO:0000981">
    <property type="term" value="F:DNA-binding transcription factor activity, RNA polymerase II-specific"/>
    <property type="evidence" value="ECO:0007669"/>
    <property type="project" value="TreeGrafter"/>
</dbReference>
<organism evidence="9 10">
    <name type="scientific">Synchytrium endobioticum</name>
    <dbReference type="NCBI Taxonomy" id="286115"/>
    <lineage>
        <taxon>Eukaryota</taxon>
        <taxon>Fungi</taxon>
        <taxon>Fungi incertae sedis</taxon>
        <taxon>Chytridiomycota</taxon>
        <taxon>Chytridiomycota incertae sedis</taxon>
        <taxon>Chytridiomycetes</taxon>
        <taxon>Synchytriales</taxon>
        <taxon>Synchytriaceae</taxon>
        <taxon>Synchytrium</taxon>
    </lineage>
</organism>
<reference evidence="9 10" key="1">
    <citation type="journal article" date="2019" name="Sci. Rep.">
        <title>Comparative genomics of chytrid fungi reveal insights into the obligate biotrophic and pathogenic lifestyle of Synchytrium endobioticum.</title>
        <authorList>
            <person name="van de Vossenberg B.T.L.H."/>
            <person name="Warris S."/>
            <person name="Nguyen H.D.T."/>
            <person name="van Gent-Pelzer M.P.E."/>
            <person name="Joly D.L."/>
            <person name="van de Geest H.C."/>
            <person name="Bonants P.J.M."/>
            <person name="Smith D.S."/>
            <person name="Levesque C.A."/>
            <person name="van der Lee T.A.J."/>
        </authorList>
    </citation>
    <scope>NUCLEOTIDE SEQUENCE [LARGE SCALE GENOMIC DNA]</scope>
    <source>
        <strain evidence="9 10">LEV6574</strain>
    </source>
</reference>
<feature type="DNA-binding region" description="Homeobox" evidence="5">
    <location>
        <begin position="45"/>
        <end position="104"/>
    </location>
</feature>
<dbReference type="PROSITE" id="PS50071">
    <property type="entry name" value="HOMEOBOX_2"/>
    <property type="match status" value="1"/>
</dbReference>
<feature type="region of interest" description="Disordered" evidence="7">
    <location>
        <begin position="105"/>
        <end position="135"/>
    </location>
</feature>
<name>A0A507CZY0_9FUNG</name>
<dbReference type="VEuPathDB" id="FungiDB:SeMB42_g05647"/>
<evidence type="ECO:0000256" key="1">
    <source>
        <dbReference type="ARBA" id="ARBA00004123"/>
    </source>
</evidence>
<comment type="caution">
    <text evidence="9">The sequence shown here is derived from an EMBL/GenBank/DDBJ whole genome shotgun (WGS) entry which is preliminary data.</text>
</comment>